<organism evidence="2 3">
    <name type="scientific">Mycobacterium tuberculosis</name>
    <dbReference type="NCBI Taxonomy" id="1773"/>
    <lineage>
        <taxon>Bacteria</taxon>
        <taxon>Bacillati</taxon>
        <taxon>Actinomycetota</taxon>
        <taxon>Actinomycetes</taxon>
        <taxon>Mycobacteriales</taxon>
        <taxon>Mycobacteriaceae</taxon>
        <taxon>Mycobacterium</taxon>
        <taxon>Mycobacterium tuberculosis complex</taxon>
    </lineage>
</organism>
<evidence type="ECO:0000313" key="3">
    <source>
        <dbReference type="Proteomes" id="UP000256381"/>
    </source>
</evidence>
<gene>
    <name evidence="2" type="ORF">DSJ38_19935</name>
</gene>
<protein>
    <submittedName>
        <fullName evidence="2">Uncharacterized protein</fullName>
    </submittedName>
</protein>
<feature type="region of interest" description="Disordered" evidence="1">
    <location>
        <begin position="56"/>
        <end position="82"/>
    </location>
</feature>
<evidence type="ECO:0000256" key="1">
    <source>
        <dbReference type="SAM" id="MobiDB-lite"/>
    </source>
</evidence>
<dbReference type="Proteomes" id="UP000256381">
    <property type="component" value="Unassembled WGS sequence"/>
</dbReference>
<dbReference type="EMBL" id="QTBD01000224">
    <property type="protein sequence ID" value="REQ48092.1"/>
    <property type="molecule type" value="Genomic_DNA"/>
</dbReference>
<accession>A0AB73YZQ0</accession>
<sequence>MEAALTCRNRVVALSWAQRPSPTAELGVGESLRSAGAARFGFDHVVVDQLTRRTCNHGGSARRRVPATSTRSAQPVHTRHGV</sequence>
<evidence type="ECO:0000313" key="2">
    <source>
        <dbReference type="EMBL" id="REQ48092.1"/>
    </source>
</evidence>
<dbReference type="AlphaFoldDB" id="A0AB73YZQ0"/>
<name>A0AB73YZQ0_MYCTX</name>
<reference evidence="2 3" key="1">
    <citation type="journal article" date="2017" name="N. Engl. J. Med.">
        <title>Transmission of Extensively Drug-Resistant Tuberculosis in South Africa.</title>
        <authorList>
            <person name="Shah N.S."/>
            <person name="Auld S.C."/>
            <person name="Brust J.C."/>
            <person name="Mathema B."/>
            <person name="Ismail N."/>
            <person name="Moodley P."/>
            <person name="Mlisana K."/>
            <person name="Allana S."/>
            <person name="Campbell A."/>
            <person name="Mthiyane T."/>
            <person name="Morris N."/>
            <person name="Mpangase P."/>
            <person name="van der Meulen H."/>
            <person name="Omar S.V."/>
            <person name="Brown T.S."/>
            <person name="Narechania A."/>
            <person name="Shaskina E."/>
            <person name="Kapwata T."/>
            <person name="Kreiswirth B."/>
            <person name="Gandhi N.R."/>
        </authorList>
    </citation>
    <scope>NUCLEOTIDE SEQUENCE [LARGE SCALE GENOMIC DNA]</scope>
    <source>
        <strain evidence="2 3">32301_S10</strain>
    </source>
</reference>
<comment type="caution">
    <text evidence="2">The sequence shown here is derived from an EMBL/GenBank/DDBJ whole genome shotgun (WGS) entry which is preliminary data.</text>
</comment>
<proteinExistence type="predicted"/>